<dbReference type="RefSeq" id="WP_345437790.1">
    <property type="nucleotide sequence ID" value="NZ_BAABKO010000002.1"/>
</dbReference>
<dbReference type="EMBL" id="BAABKO010000002">
    <property type="protein sequence ID" value="GAA4772349.1"/>
    <property type="molecule type" value="Genomic_DNA"/>
</dbReference>
<dbReference type="InterPro" id="IPR000182">
    <property type="entry name" value="GNAT_dom"/>
</dbReference>
<evidence type="ECO:0000313" key="4">
    <source>
        <dbReference type="EMBL" id="GAA4772349.1"/>
    </source>
</evidence>
<reference evidence="5" key="1">
    <citation type="journal article" date="2019" name="Int. J. Syst. Evol. Microbiol.">
        <title>The Global Catalogue of Microorganisms (GCM) 10K type strain sequencing project: providing services to taxonomists for standard genome sequencing and annotation.</title>
        <authorList>
            <consortium name="The Broad Institute Genomics Platform"/>
            <consortium name="The Broad Institute Genome Sequencing Center for Infectious Disease"/>
            <person name="Wu L."/>
            <person name="Ma J."/>
        </authorList>
    </citation>
    <scope>NUCLEOTIDE SEQUENCE [LARGE SCALE GENOMIC DNA]</scope>
    <source>
        <strain evidence="5">JCM 18537</strain>
    </source>
</reference>
<feature type="domain" description="N-acetyltransferase" evidence="3">
    <location>
        <begin position="3"/>
        <end position="149"/>
    </location>
</feature>
<evidence type="ECO:0000259" key="3">
    <source>
        <dbReference type="PROSITE" id="PS51186"/>
    </source>
</evidence>
<evidence type="ECO:0000313" key="5">
    <source>
        <dbReference type="Proteomes" id="UP001501645"/>
    </source>
</evidence>
<accession>A0ABP9A2G7</accession>
<dbReference type="Pfam" id="PF00583">
    <property type="entry name" value="Acetyltransf_1"/>
    <property type="match status" value="1"/>
</dbReference>
<evidence type="ECO:0000256" key="2">
    <source>
        <dbReference type="ARBA" id="ARBA00023315"/>
    </source>
</evidence>
<keyword evidence="2" id="KW-0012">Acyltransferase</keyword>
<protein>
    <submittedName>
        <fullName evidence="4">GNAT family N-acetyltransferase</fullName>
    </submittedName>
</protein>
<keyword evidence="5" id="KW-1185">Reference proteome</keyword>
<evidence type="ECO:0000256" key="1">
    <source>
        <dbReference type="ARBA" id="ARBA00022679"/>
    </source>
</evidence>
<dbReference type="CDD" id="cd04301">
    <property type="entry name" value="NAT_SF"/>
    <property type="match status" value="1"/>
</dbReference>
<dbReference type="PROSITE" id="PS51186">
    <property type="entry name" value="GNAT"/>
    <property type="match status" value="1"/>
</dbReference>
<sequence length="149" mass="16583">MMLDIRKAGADDLDSATRLFLGYLAFYGKDHSEDAARRFLAERVEHAESVILLGRREGADIAFAQIYPTFSSTRLRRTWVLNDLFVAEPARGQGVGRELLRDVVARARAADAALVSLQTAEDNVVAQALYESEGFAHGTAFRSYTRMIQ</sequence>
<organism evidence="4 5">
    <name type="scientific">Microbacterium gilvum</name>
    <dbReference type="NCBI Taxonomy" id="1336204"/>
    <lineage>
        <taxon>Bacteria</taxon>
        <taxon>Bacillati</taxon>
        <taxon>Actinomycetota</taxon>
        <taxon>Actinomycetes</taxon>
        <taxon>Micrococcales</taxon>
        <taxon>Microbacteriaceae</taxon>
        <taxon>Microbacterium</taxon>
    </lineage>
</organism>
<dbReference type="InterPro" id="IPR050832">
    <property type="entry name" value="Bact_Acetyltransf"/>
</dbReference>
<dbReference type="SUPFAM" id="SSF55729">
    <property type="entry name" value="Acyl-CoA N-acyltransferases (Nat)"/>
    <property type="match status" value="1"/>
</dbReference>
<name>A0ABP9A2G7_9MICO</name>
<comment type="caution">
    <text evidence="4">The sequence shown here is derived from an EMBL/GenBank/DDBJ whole genome shotgun (WGS) entry which is preliminary data.</text>
</comment>
<dbReference type="InterPro" id="IPR016181">
    <property type="entry name" value="Acyl_CoA_acyltransferase"/>
</dbReference>
<keyword evidence="1" id="KW-0808">Transferase</keyword>
<dbReference type="Gene3D" id="3.40.630.30">
    <property type="match status" value="1"/>
</dbReference>
<dbReference type="Proteomes" id="UP001501645">
    <property type="component" value="Unassembled WGS sequence"/>
</dbReference>
<proteinExistence type="predicted"/>
<gene>
    <name evidence="4" type="ORF">GCM10023351_15670</name>
</gene>
<dbReference type="PANTHER" id="PTHR43877">
    <property type="entry name" value="AMINOALKYLPHOSPHONATE N-ACETYLTRANSFERASE-RELATED-RELATED"/>
    <property type="match status" value="1"/>
</dbReference>